<dbReference type="PANTHER" id="PTHR42951">
    <property type="entry name" value="METALLO-BETA-LACTAMASE DOMAIN-CONTAINING"/>
    <property type="match status" value="1"/>
</dbReference>
<protein>
    <submittedName>
        <fullName evidence="3">Glyoxylase-like metal-dependent hydrolase (Beta-lactamase superfamily II)</fullName>
    </submittedName>
</protein>
<evidence type="ECO:0000256" key="1">
    <source>
        <dbReference type="ARBA" id="ARBA00005250"/>
    </source>
</evidence>
<dbReference type="CDD" id="cd06262">
    <property type="entry name" value="metallo-hydrolase-like_MBL-fold"/>
    <property type="match status" value="1"/>
</dbReference>
<sequence>MPALEAWLRAQGVPPGALALVANTHWHCDHAGGNYHLQTRYGTPGAAAGPDAARVNARAPDACAAAWLHQPVEPYAVARTLAPGDVPDTGRAQLRVLATPGHTAHHLSFWDAKSGVLLAGDLFHAHDAGWLNPCDGPAALHQSLASLAAVAALPLRLAVSGHGPVLAAPAAALAAARQRLTRWLAEPEAAARHAAKRVFAYAPMLEAGGWGPAAYRAYVAAAPWLRDVAAVSFGTTAAALAEQLTAGFRAAGVFVDGANGHLQVTTPHVAPAAGWARGPGRVADWPPAGPVKMRL</sequence>
<dbReference type="SMART" id="SM00849">
    <property type="entry name" value="Lactamase_B"/>
    <property type="match status" value="1"/>
</dbReference>
<evidence type="ECO:0000313" key="4">
    <source>
        <dbReference type="Proteomes" id="UP000779507"/>
    </source>
</evidence>
<name>A0ABX2FUM9_9BACT</name>
<evidence type="ECO:0000313" key="3">
    <source>
        <dbReference type="EMBL" id="NRT20890.1"/>
    </source>
</evidence>
<comment type="similarity">
    <text evidence="1">Belongs to the metallo-beta-lactamase superfamily. Class-B beta-lactamase family.</text>
</comment>
<comment type="caution">
    <text evidence="3">The sequence shown here is derived from an EMBL/GenBank/DDBJ whole genome shotgun (WGS) entry which is preliminary data.</text>
</comment>
<dbReference type="SUPFAM" id="SSF56281">
    <property type="entry name" value="Metallo-hydrolase/oxidoreductase"/>
    <property type="match status" value="1"/>
</dbReference>
<reference evidence="3 4" key="1">
    <citation type="submission" date="2020-05" db="EMBL/GenBank/DDBJ databases">
        <title>Genomic Encyclopedia of Type Strains, Phase IV (KMG-V): Genome sequencing to study the core and pangenomes of soil and plant-associated prokaryotes.</title>
        <authorList>
            <person name="Whitman W."/>
        </authorList>
    </citation>
    <scope>NUCLEOTIDE SEQUENCE [LARGE SCALE GENOMIC DNA]</scope>
    <source>
        <strain evidence="3 4">9A</strain>
    </source>
</reference>
<keyword evidence="4" id="KW-1185">Reference proteome</keyword>
<dbReference type="Pfam" id="PF00753">
    <property type="entry name" value="Lactamase_B"/>
    <property type="match status" value="1"/>
</dbReference>
<proteinExistence type="inferred from homology"/>
<organism evidence="3 4">
    <name type="scientific">Hymenobacter caeli</name>
    <dbReference type="NCBI Taxonomy" id="2735894"/>
    <lineage>
        <taxon>Bacteria</taxon>
        <taxon>Pseudomonadati</taxon>
        <taxon>Bacteroidota</taxon>
        <taxon>Cytophagia</taxon>
        <taxon>Cytophagales</taxon>
        <taxon>Hymenobacteraceae</taxon>
        <taxon>Hymenobacter</taxon>
    </lineage>
</organism>
<dbReference type="InterPro" id="IPR036866">
    <property type="entry name" value="RibonucZ/Hydroxyglut_hydro"/>
</dbReference>
<evidence type="ECO:0000259" key="2">
    <source>
        <dbReference type="SMART" id="SM00849"/>
    </source>
</evidence>
<feature type="domain" description="Metallo-beta-lactamase" evidence="2">
    <location>
        <begin position="12"/>
        <end position="162"/>
    </location>
</feature>
<dbReference type="Gene3D" id="3.60.15.10">
    <property type="entry name" value="Ribonuclease Z/Hydroxyacylglutathione hydrolase-like"/>
    <property type="match status" value="1"/>
</dbReference>
<dbReference type="PANTHER" id="PTHR42951:SF4">
    <property type="entry name" value="ACYL-COENZYME A THIOESTERASE MBLAC2"/>
    <property type="match status" value="1"/>
</dbReference>
<gene>
    <name evidence="3" type="ORF">HNP98_003734</name>
</gene>
<dbReference type="InterPro" id="IPR001279">
    <property type="entry name" value="Metallo-B-lactamas"/>
</dbReference>
<dbReference type="RefSeq" id="WP_173811654.1">
    <property type="nucleotide sequence ID" value="NZ_JABSNP010000022.1"/>
</dbReference>
<accession>A0ABX2FUM9</accession>
<dbReference type="InterPro" id="IPR050855">
    <property type="entry name" value="NDM-1-like"/>
</dbReference>
<dbReference type="EMBL" id="JABSNP010000022">
    <property type="protein sequence ID" value="NRT20890.1"/>
    <property type="molecule type" value="Genomic_DNA"/>
</dbReference>
<dbReference type="Proteomes" id="UP000779507">
    <property type="component" value="Unassembled WGS sequence"/>
</dbReference>